<evidence type="ECO:0000313" key="2">
    <source>
        <dbReference type="Proteomes" id="UP000749559"/>
    </source>
</evidence>
<organism evidence="1 2">
    <name type="scientific">Owenia fusiformis</name>
    <name type="common">Polychaete worm</name>
    <dbReference type="NCBI Taxonomy" id="6347"/>
    <lineage>
        <taxon>Eukaryota</taxon>
        <taxon>Metazoa</taxon>
        <taxon>Spiralia</taxon>
        <taxon>Lophotrochozoa</taxon>
        <taxon>Annelida</taxon>
        <taxon>Polychaeta</taxon>
        <taxon>Sedentaria</taxon>
        <taxon>Canalipalpata</taxon>
        <taxon>Sabellida</taxon>
        <taxon>Oweniida</taxon>
        <taxon>Oweniidae</taxon>
        <taxon>Owenia</taxon>
    </lineage>
</organism>
<evidence type="ECO:0000313" key="1">
    <source>
        <dbReference type="EMBL" id="CAH1793462.1"/>
    </source>
</evidence>
<protein>
    <submittedName>
        <fullName evidence="1">Uncharacterized protein</fullName>
    </submittedName>
</protein>
<sequence>MDKIANVAALLSMFAWLDLQCAYGSYECNDSLVKNDPMVSLTVSTTFGDDHVIYGAYRSYVDTPTIEPTSNNRLYYGGWKAGVSDSSQWWQAEFPELWTIVGVITQGAHMRAEWVTTYAIEQSLDGATFNRVGGIFIGNSNNDDKTDQTIPETKAKYIRIIPQTWSGAISMRIDLRGCRDEDCLYPLVKGDDRVILSSSSVYANSPQAYGAHRGIIDYFVHETSNGQWPDYLYGAWISNVNDANQYIQIEFPEVRIVRGIVTQGANGRTEWVTSYQLKSSMDALTWRQIGNNWIGNSDSNTKVFHELSPFKARFIRFNPQAWYGDISMRVGILGCTQLRRIDESNQVIHPWPIGFTKAAIFDNDLTTCTALPTARQTGDIFQLVLKLSNISTVALKMSITGNNLGCDSSEVIPVQPHFERLYRKCTFMARYFDGYRDVCEYICNCDTYCSDVHIGTFNIGTGNWKICEIQQDIVD</sequence>
<dbReference type="PROSITE" id="PS01285">
    <property type="entry name" value="FA58C_1"/>
    <property type="match status" value="1"/>
</dbReference>
<dbReference type="InterPro" id="IPR000421">
    <property type="entry name" value="FA58C"/>
</dbReference>
<dbReference type="Pfam" id="PF00754">
    <property type="entry name" value="F5_F8_type_C"/>
    <property type="match status" value="2"/>
</dbReference>
<dbReference type="PROSITE" id="PS01286">
    <property type="entry name" value="FA58C_2"/>
    <property type="match status" value="1"/>
</dbReference>
<dbReference type="SMART" id="SM00231">
    <property type="entry name" value="FA58C"/>
    <property type="match status" value="2"/>
</dbReference>
<proteinExistence type="predicted"/>
<accession>A0A8J1Y6C6</accession>
<dbReference type="SUPFAM" id="SSF49785">
    <property type="entry name" value="Galactose-binding domain-like"/>
    <property type="match status" value="2"/>
</dbReference>
<gene>
    <name evidence="1" type="ORF">OFUS_LOCUS18308</name>
</gene>
<dbReference type="Proteomes" id="UP000749559">
    <property type="component" value="Unassembled WGS sequence"/>
</dbReference>
<dbReference type="AlphaFoldDB" id="A0A8J1Y6C6"/>
<dbReference type="CDD" id="cd00057">
    <property type="entry name" value="FA58C"/>
    <property type="match status" value="1"/>
</dbReference>
<dbReference type="Gene3D" id="2.60.120.260">
    <property type="entry name" value="Galactose-binding domain-like"/>
    <property type="match status" value="2"/>
</dbReference>
<dbReference type="PANTHER" id="PTHR24543">
    <property type="entry name" value="MULTICOPPER OXIDASE-RELATED"/>
    <property type="match status" value="1"/>
</dbReference>
<keyword evidence="2" id="KW-1185">Reference proteome</keyword>
<dbReference type="InterPro" id="IPR008979">
    <property type="entry name" value="Galactose-bd-like_sf"/>
</dbReference>
<dbReference type="PROSITE" id="PS50022">
    <property type="entry name" value="FA58C_3"/>
    <property type="match status" value="2"/>
</dbReference>
<dbReference type="OrthoDB" id="6129089at2759"/>
<name>A0A8J1Y6C6_OWEFU</name>
<comment type="caution">
    <text evidence="1">The sequence shown here is derived from an EMBL/GenBank/DDBJ whole genome shotgun (WGS) entry which is preliminary data.</text>
</comment>
<reference evidence="1" key="1">
    <citation type="submission" date="2022-03" db="EMBL/GenBank/DDBJ databases">
        <authorList>
            <person name="Martin C."/>
        </authorList>
    </citation>
    <scope>NUCLEOTIDE SEQUENCE</scope>
</reference>
<dbReference type="EMBL" id="CAIIXF020000009">
    <property type="protein sequence ID" value="CAH1793462.1"/>
    <property type="molecule type" value="Genomic_DNA"/>
</dbReference>